<evidence type="ECO:0000256" key="5">
    <source>
        <dbReference type="ARBA" id="ARBA00023295"/>
    </source>
</evidence>
<evidence type="ECO:0000256" key="6">
    <source>
        <dbReference type="PIRSR" id="PIRSR625705-1"/>
    </source>
</evidence>
<dbReference type="InterPro" id="IPR017853">
    <property type="entry name" value="GH"/>
</dbReference>
<dbReference type="GO" id="GO:0030203">
    <property type="term" value="P:glycosaminoglycan metabolic process"/>
    <property type="evidence" value="ECO:0007669"/>
    <property type="project" value="TreeGrafter"/>
</dbReference>
<sequence>MDGHGAELFILPQPREWEQREGFFEMRYDQYLVLAEGTAPLAPESLEDLKEDMQRFLGFTLQVRRGSSRAGDMVLRQTEELREQEYTLEIGSEGILAQAGGRAGLLYAVQTLRQLIRQCGALLPCLHIHDYPAIPERGFYHDVTRGRIPTLDSLKKLASRMAFYKLNQMQIYIEHSFLFRDLSEVWRDDTPLTAEEILELDAFCGKLGIELVPSLASFGHLYKLLRTRQYAHLCELDNPAAEPFSFRARMDHHTINVSDSESLELMKKLIGEYMELFSSRRFNICADETFDLGKGKNRARAEEEGVSGMYTEFVRKLCEFVKERGRTPMFWGDIICGFPQEYRKLPEGTICLNWGYAPQQSAESTEKLYEAGAIQYLCPGVAGWNQWINKIEDSYENIRRMCGYAQQYHALGVLNTDWGDFGHINHPEFSIPGMIYGAAFSWNPQIPPFEEINRQISRMEYGDVTGEFVAVMAEADRYCDFTWEAAVSFLECKEEEREQVFREYTDATKLSRGQVREDNEKLHDLQKQLKKNLPAMDAGGRETAAACVLATDGIRIFNETGASLAAYYRREEPDAGKMAALAERLENWFYYYKKLWRSVSRESGLSQIQNVIDWYADLLRSFLFG</sequence>
<dbReference type="STRING" id="168384.SAMN05660368_02775"/>
<dbReference type="EMBL" id="ACCL02000001">
    <property type="protein sequence ID" value="EET62955.1"/>
    <property type="molecule type" value="Genomic_DNA"/>
</dbReference>
<dbReference type="GO" id="GO:0005975">
    <property type="term" value="P:carbohydrate metabolic process"/>
    <property type="evidence" value="ECO:0007669"/>
    <property type="project" value="InterPro"/>
</dbReference>
<comment type="catalytic activity">
    <reaction evidence="1">
        <text>Hydrolysis of terminal non-reducing N-acetyl-D-hexosamine residues in N-acetyl-beta-D-hexosaminides.</text>
        <dbReference type="EC" id="3.2.1.52"/>
    </reaction>
</comment>
<evidence type="ECO:0000256" key="2">
    <source>
        <dbReference type="ARBA" id="ARBA00006285"/>
    </source>
</evidence>
<dbReference type="Pfam" id="PF00728">
    <property type="entry name" value="Glyco_hydro_20"/>
    <property type="match status" value="1"/>
</dbReference>
<dbReference type="InterPro" id="IPR015882">
    <property type="entry name" value="HEX_bac_N"/>
</dbReference>
<organism evidence="9 10">
    <name type="scientific">Marvinbryantia formatexigens DSM 14469</name>
    <dbReference type="NCBI Taxonomy" id="478749"/>
    <lineage>
        <taxon>Bacteria</taxon>
        <taxon>Bacillati</taxon>
        <taxon>Bacillota</taxon>
        <taxon>Clostridia</taxon>
        <taxon>Lachnospirales</taxon>
        <taxon>Lachnospiraceae</taxon>
        <taxon>Marvinbryantia</taxon>
    </lineage>
</organism>
<keyword evidence="4 9" id="KW-0378">Hydrolase</keyword>
<feature type="domain" description="Beta-hexosaminidase bacterial type N-terminal" evidence="8">
    <location>
        <begin position="9"/>
        <end position="131"/>
    </location>
</feature>
<dbReference type="GO" id="GO:0004563">
    <property type="term" value="F:beta-N-acetylhexosaminidase activity"/>
    <property type="evidence" value="ECO:0007669"/>
    <property type="project" value="UniProtKB-EC"/>
</dbReference>
<evidence type="ECO:0000256" key="4">
    <source>
        <dbReference type="ARBA" id="ARBA00022801"/>
    </source>
</evidence>
<dbReference type="Gene3D" id="3.20.20.80">
    <property type="entry name" value="Glycosidases"/>
    <property type="match status" value="1"/>
</dbReference>
<reference evidence="9" key="1">
    <citation type="submission" date="2009-07" db="EMBL/GenBank/DDBJ databases">
        <authorList>
            <person name="Weinstock G."/>
            <person name="Sodergren E."/>
            <person name="Clifton S."/>
            <person name="Fulton L."/>
            <person name="Fulton B."/>
            <person name="Courtney L."/>
            <person name="Fronick C."/>
            <person name="Harrison M."/>
            <person name="Strong C."/>
            <person name="Farmer C."/>
            <person name="Delahaunty K."/>
            <person name="Markovic C."/>
            <person name="Hall O."/>
            <person name="Minx P."/>
            <person name="Tomlinson C."/>
            <person name="Mitreva M."/>
            <person name="Nelson J."/>
            <person name="Hou S."/>
            <person name="Wollam A."/>
            <person name="Pepin K.H."/>
            <person name="Johnson M."/>
            <person name="Bhonagiri V."/>
            <person name="Nash W.E."/>
            <person name="Warren W."/>
            <person name="Chinwalla A."/>
            <person name="Mardis E.R."/>
            <person name="Wilson R.K."/>
        </authorList>
    </citation>
    <scope>NUCLEOTIDE SEQUENCE [LARGE SCALE GENOMIC DNA]</scope>
    <source>
        <strain evidence="9">DSM 14469</strain>
    </source>
</reference>
<dbReference type="Proteomes" id="UP000005561">
    <property type="component" value="Unassembled WGS sequence"/>
</dbReference>
<dbReference type="Pfam" id="PF02838">
    <property type="entry name" value="Glyco_hydro_20b"/>
    <property type="match status" value="1"/>
</dbReference>
<feature type="active site" description="Proton donor" evidence="6">
    <location>
        <position position="288"/>
    </location>
</feature>
<dbReference type="InterPro" id="IPR029018">
    <property type="entry name" value="Hex-like_dom2"/>
</dbReference>
<dbReference type="Gene3D" id="3.30.379.10">
    <property type="entry name" value="Chitobiase/beta-hexosaminidase domain 2-like"/>
    <property type="match status" value="1"/>
</dbReference>
<dbReference type="CDD" id="cd06565">
    <property type="entry name" value="GH20_GcnA-like"/>
    <property type="match status" value="1"/>
</dbReference>
<evidence type="ECO:0000259" key="7">
    <source>
        <dbReference type="Pfam" id="PF00728"/>
    </source>
</evidence>
<keyword evidence="5" id="KW-0326">Glycosidase</keyword>
<dbReference type="RefSeq" id="WP_006860108.1">
    <property type="nucleotide sequence ID" value="NZ_ACCL02000001.1"/>
</dbReference>
<dbReference type="SUPFAM" id="SSF51445">
    <property type="entry name" value="(Trans)glycosidases"/>
    <property type="match status" value="1"/>
</dbReference>
<evidence type="ECO:0000313" key="10">
    <source>
        <dbReference type="Proteomes" id="UP000005561"/>
    </source>
</evidence>
<dbReference type="EC" id="3.2.1.52" evidence="3"/>
<comment type="similarity">
    <text evidence="2">Belongs to the glycosyl hydrolase 20 family.</text>
</comment>
<evidence type="ECO:0000313" key="9">
    <source>
        <dbReference type="EMBL" id="EET62955.1"/>
    </source>
</evidence>
<protein>
    <recommendedName>
        <fullName evidence="3">beta-N-acetylhexosaminidase</fullName>
        <ecNumber evidence="3">3.2.1.52</ecNumber>
    </recommendedName>
</protein>
<feature type="domain" description="Glycoside hydrolase family 20 catalytic" evidence="7">
    <location>
        <begin position="137"/>
        <end position="361"/>
    </location>
</feature>
<dbReference type="PANTHER" id="PTHR22600">
    <property type="entry name" value="BETA-HEXOSAMINIDASE"/>
    <property type="match status" value="1"/>
</dbReference>
<dbReference type="InterPro" id="IPR015883">
    <property type="entry name" value="Glyco_hydro_20_cat"/>
</dbReference>
<name>C6L9L6_9FIRM</name>
<gene>
    <name evidence="9" type="ORF">BRYFOR_05306</name>
</gene>
<dbReference type="SUPFAM" id="SSF55545">
    <property type="entry name" value="beta-N-acetylhexosaminidase-like domain"/>
    <property type="match status" value="1"/>
</dbReference>
<accession>C6L9L6</accession>
<dbReference type="OrthoDB" id="9763537at2"/>
<dbReference type="PANTHER" id="PTHR22600:SF57">
    <property type="entry name" value="BETA-N-ACETYLHEXOSAMINIDASE"/>
    <property type="match status" value="1"/>
</dbReference>
<keyword evidence="10" id="KW-1185">Reference proteome</keyword>
<evidence type="ECO:0000256" key="3">
    <source>
        <dbReference type="ARBA" id="ARBA00012663"/>
    </source>
</evidence>
<dbReference type="PRINTS" id="PR00738">
    <property type="entry name" value="GLHYDRLASE20"/>
</dbReference>
<proteinExistence type="inferred from homology"/>
<dbReference type="AlphaFoldDB" id="C6L9L6"/>
<dbReference type="eggNOG" id="COG3525">
    <property type="taxonomic scope" value="Bacteria"/>
</dbReference>
<dbReference type="InterPro" id="IPR025705">
    <property type="entry name" value="Beta_hexosaminidase_sua/sub"/>
</dbReference>
<dbReference type="GO" id="GO:0016020">
    <property type="term" value="C:membrane"/>
    <property type="evidence" value="ECO:0007669"/>
    <property type="project" value="TreeGrafter"/>
</dbReference>
<comment type="caution">
    <text evidence="9">The sequence shown here is derived from an EMBL/GenBank/DDBJ whole genome shotgun (WGS) entry which is preliminary data.</text>
</comment>
<evidence type="ECO:0000259" key="8">
    <source>
        <dbReference type="Pfam" id="PF02838"/>
    </source>
</evidence>
<evidence type="ECO:0000256" key="1">
    <source>
        <dbReference type="ARBA" id="ARBA00001231"/>
    </source>
</evidence>